<keyword evidence="6 8" id="KW-1133">Transmembrane helix</keyword>
<evidence type="ECO:0000256" key="3">
    <source>
        <dbReference type="ARBA" id="ARBA00022676"/>
    </source>
</evidence>
<comment type="subcellular location">
    <subcellularLocation>
        <location evidence="1">Membrane</location>
        <topology evidence="1">Single-pass membrane protein</topology>
    </subcellularLocation>
</comment>
<name>A0ABM1BED3_LIMPO</name>
<keyword evidence="4 8" id="KW-0808">Transferase</keyword>
<evidence type="ECO:0000256" key="6">
    <source>
        <dbReference type="ARBA" id="ARBA00022989"/>
    </source>
</evidence>
<dbReference type="Pfam" id="PF01697">
    <property type="entry name" value="Glyco_transf_92"/>
    <property type="match status" value="1"/>
</dbReference>
<evidence type="ECO:0000256" key="4">
    <source>
        <dbReference type="ARBA" id="ARBA00022679"/>
    </source>
</evidence>
<dbReference type="PANTHER" id="PTHR21461">
    <property type="entry name" value="GLYCOSYLTRANSFERASE FAMILY 92 PROTEIN"/>
    <property type="match status" value="1"/>
</dbReference>
<feature type="transmembrane region" description="Helical" evidence="8">
    <location>
        <begin position="103"/>
        <end position="122"/>
    </location>
</feature>
<comment type="similarity">
    <text evidence="2 8">Belongs to the glycosyltransferase 92 family.</text>
</comment>
<evidence type="ECO:0000256" key="7">
    <source>
        <dbReference type="ARBA" id="ARBA00023136"/>
    </source>
</evidence>
<protein>
    <recommendedName>
        <fullName evidence="8">Glycosyltransferase family 92 protein</fullName>
        <ecNumber evidence="8">2.4.1.-</ecNumber>
    </recommendedName>
</protein>
<dbReference type="InterPro" id="IPR008166">
    <property type="entry name" value="Glyco_transf_92"/>
</dbReference>
<dbReference type="Proteomes" id="UP000694941">
    <property type="component" value="Unplaced"/>
</dbReference>
<accession>A0ABM1BED3</accession>
<dbReference type="PANTHER" id="PTHR21461:SF40">
    <property type="entry name" value="GLYCOSYLTRANSFERASE FAMILY 92 PROTEIN"/>
    <property type="match status" value="1"/>
</dbReference>
<evidence type="ECO:0000256" key="5">
    <source>
        <dbReference type="ARBA" id="ARBA00022692"/>
    </source>
</evidence>
<evidence type="ECO:0000256" key="2">
    <source>
        <dbReference type="ARBA" id="ARBA00007647"/>
    </source>
</evidence>
<keyword evidence="9" id="KW-1185">Reference proteome</keyword>
<dbReference type="EC" id="2.4.1.-" evidence="8"/>
<keyword evidence="7 8" id="KW-0472">Membrane</keyword>
<reference evidence="10" key="1">
    <citation type="submission" date="2025-08" db="UniProtKB">
        <authorList>
            <consortium name="RefSeq"/>
        </authorList>
    </citation>
    <scope>IDENTIFICATION</scope>
    <source>
        <tissue evidence="10">Muscle</tissue>
    </source>
</reference>
<evidence type="ECO:0000256" key="1">
    <source>
        <dbReference type="ARBA" id="ARBA00004167"/>
    </source>
</evidence>
<evidence type="ECO:0000256" key="8">
    <source>
        <dbReference type="RuleBase" id="RU366017"/>
    </source>
</evidence>
<sequence length="564" mass="64913">MFSQVSINRERFLKNVEGFRDKCSQIFKVVHNRLALIFKLIRDRFTQAHQGLRDRYTQVFQKIGDRLSIVKNSRNVSQRFELRQLKRAISPYMFAYPFRIGKAVIISLVCISVLLITSSSFLSSESDVRMERFAPAEKEGSRLPVAVMTPQPAPAQVEPEISVKSKWIGVREAGSWTDNWININADLNVYSAYFDKRSSLREGPIIRITGKTESKPTILAAYIECWAKIISSEGEEKVLKIKMRDSDIDKLHNSCILKCSHGDFTANVPTHVGVKLISSSEDPTWIKIHQIPEPKMDSEINIAVCVLPFFGPMNDTQLLAEFVAFYSVLGVRHFSFYDYDTTPNFRRLLDVIAQSEDLSVDILPWELTWEKSDDSDKKAGSSFAYFSAFQDCGYRHMHHYSHLLFLDIDNFLTPSSHNHTTLVELIKTLDASENGACCDIYRFTQAIFCLQFPSFVSPHPDSSNFITFAKRIARPAIVLSSHWPGFFRYFVRPEKAYMFGPHDSFMLPQTTRKSMAKPALIHHYLDLQLCDFNKERQKVIYVDLIPNLYGEEMLKIVSPWIRYI</sequence>
<keyword evidence="3 8" id="KW-0328">Glycosyltransferase</keyword>
<organism evidence="9 10">
    <name type="scientific">Limulus polyphemus</name>
    <name type="common">Atlantic horseshoe crab</name>
    <dbReference type="NCBI Taxonomy" id="6850"/>
    <lineage>
        <taxon>Eukaryota</taxon>
        <taxon>Metazoa</taxon>
        <taxon>Ecdysozoa</taxon>
        <taxon>Arthropoda</taxon>
        <taxon>Chelicerata</taxon>
        <taxon>Merostomata</taxon>
        <taxon>Xiphosura</taxon>
        <taxon>Limulidae</taxon>
        <taxon>Limulus</taxon>
    </lineage>
</organism>
<evidence type="ECO:0000313" key="9">
    <source>
        <dbReference type="Proteomes" id="UP000694941"/>
    </source>
</evidence>
<evidence type="ECO:0000313" key="10">
    <source>
        <dbReference type="RefSeq" id="XP_013780291.2"/>
    </source>
</evidence>
<dbReference type="RefSeq" id="XP_013780291.2">
    <property type="nucleotide sequence ID" value="XM_013924837.2"/>
</dbReference>
<keyword evidence="5 8" id="KW-0812">Transmembrane</keyword>
<dbReference type="GeneID" id="106464679"/>
<proteinExistence type="inferred from homology"/>
<gene>
    <name evidence="10" type="primary">LOC106464679</name>
</gene>